<dbReference type="GO" id="GO:0035925">
    <property type="term" value="F:mRNA 3'-UTR AU-rich region binding"/>
    <property type="evidence" value="ECO:0007669"/>
    <property type="project" value="UniProtKB-UniRule"/>
</dbReference>
<dbReference type="GO" id="GO:0006364">
    <property type="term" value="P:rRNA processing"/>
    <property type="evidence" value="ECO:0007669"/>
    <property type="project" value="UniProtKB-UniRule"/>
</dbReference>
<evidence type="ECO:0000256" key="5">
    <source>
        <dbReference type="ARBA" id="ARBA00022884"/>
    </source>
</evidence>
<dbReference type="AlphaFoldDB" id="A0AAQ4CQ87"/>
<evidence type="ECO:0000256" key="4">
    <source>
        <dbReference type="ARBA" id="ARBA00022801"/>
    </source>
</evidence>
<reference evidence="8 9" key="1">
    <citation type="journal article" date="2022" name="Microbiol. Resour. Announc.">
        <title>Complete Genome Sequence of the Hyperthermophilic and Acidophilic Archaeon Saccharolobus caldissimus Strain HS-3T.</title>
        <authorList>
            <person name="Sakai H.D."/>
            <person name="Kurosawa N."/>
        </authorList>
    </citation>
    <scope>NUCLEOTIDE SEQUENCE [LARGE SCALE GENOMIC DNA]</scope>
    <source>
        <strain evidence="8 9">JCM32116</strain>
    </source>
</reference>
<protein>
    <recommendedName>
        <fullName evidence="6">Probable ribonuclease FAU-1</fullName>
        <ecNumber evidence="6">3.1.26.-</ecNumber>
    </recommendedName>
    <alternativeName>
        <fullName evidence="6">RNA-binding protein FAU-1</fullName>
    </alternativeName>
</protein>
<dbReference type="Pfam" id="PF04167">
    <property type="entry name" value="DUF402"/>
    <property type="match status" value="1"/>
</dbReference>
<accession>A0AAQ4CQ87</accession>
<dbReference type="GeneID" id="68865730"/>
<dbReference type="KEGG" id="scas:SACC_09850"/>
<dbReference type="EC" id="3.1.26.-" evidence="6"/>
<dbReference type="GO" id="GO:0016891">
    <property type="term" value="F:RNA endonuclease activity producing 5'-phosphomonoesters, hydrolytic mechanism"/>
    <property type="evidence" value="ECO:0007669"/>
    <property type="project" value="UniProtKB-UniRule"/>
</dbReference>
<dbReference type="PIRSF" id="PIRSF018644">
    <property type="entry name" value="RNA-binding_FAU-1"/>
    <property type="match status" value="1"/>
</dbReference>
<dbReference type="PANTHER" id="PTHR39159:SF1">
    <property type="entry name" value="UPF0374 PROTEIN YGAC"/>
    <property type="match status" value="1"/>
</dbReference>
<gene>
    <name evidence="6" type="primary">fau-1</name>
    <name evidence="8" type="ORF">SACC_09850</name>
</gene>
<evidence type="ECO:0000256" key="3">
    <source>
        <dbReference type="ARBA" id="ARBA00022759"/>
    </source>
</evidence>
<evidence type="ECO:0000256" key="6">
    <source>
        <dbReference type="HAMAP-Rule" id="MF_01910"/>
    </source>
</evidence>
<dbReference type="InterPro" id="IPR007295">
    <property type="entry name" value="DUF402"/>
</dbReference>
<name>A0AAQ4CQ87_9CREN</name>
<dbReference type="HAMAP" id="MF_01910">
    <property type="entry name" value="RNA_binding_AU_1"/>
    <property type="match status" value="1"/>
</dbReference>
<evidence type="ECO:0000313" key="8">
    <source>
        <dbReference type="EMBL" id="BDB97968.1"/>
    </source>
</evidence>
<dbReference type="EMBL" id="AP025226">
    <property type="protein sequence ID" value="BDB97968.1"/>
    <property type="molecule type" value="Genomic_DNA"/>
</dbReference>
<dbReference type="Proteomes" id="UP001319921">
    <property type="component" value="Chromosome"/>
</dbReference>
<keyword evidence="4 6" id="KW-0378">Hydrolase</keyword>
<keyword evidence="3 6" id="KW-0255">Endonuclease</keyword>
<evidence type="ECO:0000256" key="1">
    <source>
        <dbReference type="ARBA" id="ARBA00022552"/>
    </source>
</evidence>
<keyword evidence="1 6" id="KW-0698">rRNA processing</keyword>
<dbReference type="PANTHER" id="PTHR39159">
    <property type="match status" value="1"/>
</dbReference>
<proteinExistence type="inferred from homology"/>
<sequence length="420" mass="49156">MKRRVRIRGIYSTALTAIFSSLSYTIVQQSTQIAERFMQDIKNEPAEITIKDAEDKGRIIIMGEDIYNDLTSIFRYSFIWKSPVKLYSVINTSENCTFMDFRVKPCLSEGLVIKPPYDGEILLSEVKAVGKYAMIWRGKGITTFSEHIRDEEDRIRLLSLSTPLNRKGYNIKWRSNAKYASLNELKDELERLLIKYENRDFRDQGEDFFIVTLSLPDKLYLDDVRKMIVNTIKYHHMLKLSYNREIDNAEEKGENPVNLLQNLIQDFMKIEHIKADGKVIYLKGGKVIEKEVNENNYRIVLKREFEGGGILDSIGKKIEKGDYDIVEYNSEKWYQVHKYYNSKGTLKGIYINISTPPELLRGKIRYLDLEVDLVINNNEVYLVDEEEFNKKSIYMPPSLISKTKEVIEDLLRKIKENNEI</sequence>
<keyword evidence="5 6" id="KW-0694">RNA-binding</keyword>
<evidence type="ECO:0000259" key="7">
    <source>
        <dbReference type="Pfam" id="PF04167"/>
    </source>
</evidence>
<keyword evidence="2 6" id="KW-0540">Nuclease</keyword>
<dbReference type="InterPro" id="IPR035930">
    <property type="entry name" value="FomD-like_sf"/>
</dbReference>
<dbReference type="InterPro" id="IPR016730">
    <property type="entry name" value="RNA-bd_FAU-1"/>
</dbReference>
<dbReference type="RefSeq" id="WP_229571921.1">
    <property type="nucleotide sequence ID" value="NZ_AP025226.1"/>
</dbReference>
<dbReference type="InterPro" id="IPR050212">
    <property type="entry name" value="Ntdp-like"/>
</dbReference>
<comment type="similarity">
    <text evidence="6">Belongs to the FAU-1 family.</text>
</comment>
<dbReference type="Gene3D" id="2.40.380.10">
    <property type="entry name" value="FomD-like"/>
    <property type="match status" value="1"/>
</dbReference>
<keyword evidence="9" id="KW-1185">Reference proteome</keyword>
<evidence type="ECO:0000256" key="2">
    <source>
        <dbReference type="ARBA" id="ARBA00022722"/>
    </source>
</evidence>
<evidence type="ECO:0000313" key="9">
    <source>
        <dbReference type="Proteomes" id="UP001319921"/>
    </source>
</evidence>
<comment type="function">
    <text evidence="6">Probable RNase involved in rRNA stability through maturation and/or degradation of precursor rRNAs. Binds to RNA in loop regions with AU-rich sequences.</text>
</comment>
<organism evidence="8 9">
    <name type="scientific">Saccharolobus caldissimus</name>
    <dbReference type="NCBI Taxonomy" id="1702097"/>
    <lineage>
        <taxon>Archaea</taxon>
        <taxon>Thermoproteota</taxon>
        <taxon>Thermoprotei</taxon>
        <taxon>Sulfolobales</taxon>
        <taxon>Sulfolobaceae</taxon>
        <taxon>Saccharolobus</taxon>
    </lineage>
</organism>
<feature type="domain" description="DUF402" evidence="7">
    <location>
        <begin position="276"/>
        <end position="418"/>
    </location>
</feature>
<dbReference type="SUPFAM" id="SSF159234">
    <property type="entry name" value="FomD-like"/>
    <property type="match status" value="1"/>
</dbReference>